<comment type="subcellular location">
    <subcellularLocation>
        <location evidence="1">Membrane</location>
        <topology evidence="1">Multi-pass membrane protein</topology>
    </subcellularLocation>
</comment>
<keyword evidence="3 5" id="KW-1133">Transmembrane helix</keyword>
<keyword evidence="2 5" id="KW-0812">Transmembrane</keyword>
<evidence type="ECO:0000313" key="8">
    <source>
        <dbReference type="Proteomes" id="UP000002654"/>
    </source>
</evidence>
<protein>
    <submittedName>
        <fullName evidence="7">Permease of the drug/metabolite transporter (DMT) superfamily</fullName>
    </submittedName>
</protein>
<dbReference type="Proteomes" id="UP000002654">
    <property type="component" value="Chromosome"/>
</dbReference>
<organism evidence="7 8">
    <name type="scientific">Thermoproteus tenax (strain ATCC 35583 / DSM 2078 / JCM 9277 / NBRC 100435 / Kra 1)</name>
    <dbReference type="NCBI Taxonomy" id="768679"/>
    <lineage>
        <taxon>Archaea</taxon>
        <taxon>Thermoproteota</taxon>
        <taxon>Thermoprotei</taxon>
        <taxon>Thermoproteales</taxon>
        <taxon>Thermoproteaceae</taxon>
        <taxon>Thermoproteus</taxon>
    </lineage>
</organism>
<dbReference type="GeneID" id="11263032"/>
<dbReference type="HOGENOM" id="CLU_033863_5_0_2"/>
<keyword evidence="8" id="KW-1185">Reference proteome</keyword>
<feature type="transmembrane region" description="Helical" evidence="5">
    <location>
        <begin position="32"/>
        <end position="51"/>
    </location>
</feature>
<feature type="transmembrane region" description="Helical" evidence="5">
    <location>
        <begin position="233"/>
        <end position="252"/>
    </location>
</feature>
<dbReference type="PANTHER" id="PTHR32322">
    <property type="entry name" value="INNER MEMBRANE TRANSPORTER"/>
    <property type="match status" value="1"/>
</dbReference>
<dbReference type="KEGG" id="ttn:TTX_0025a"/>
<feature type="transmembrane region" description="Helical" evidence="5">
    <location>
        <begin position="117"/>
        <end position="137"/>
    </location>
</feature>
<dbReference type="PANTHER" id="PTHR32322:SF9">
    <property type="entry name" value="AMINO-ACID METABOLITE EFFLUX PUMP-RELATED"/>
    <property type="match status" value="1"/>
</dbReference>
<accession>G4RQ67</accession>
<feature type="transmembrane region" description="Helical" evidence="5">
    <location>
        <begin position="171"/>
        <end position="193"/>
    </location>
</feature>
<feature type="transmembrane region" description="Helical" evidence="5">
    <location>
        <begin position="143"/>
        <end position="159"/>
    </location>
</feature>
<evidence type="ECO:0000313" key="7">
    <source>
        <dbReference type="EMBL" id="CCC80704.1"/>
    </source>
</evidence>
<evidence type="ECO:0000256" key="5">
    <source>
        <dbReference type="SAM" id="Phobius"/>
    </source>
</evidence>
<dbReference type="AlphaFoldDB" id="G4RQ67"/>
<feature type="transmembrane region" description="Helical" evidence="5">
    <location>
        <begin position="63"/>
        <end position="82"/>
    </location>
</feature>
<dbReference type="RefSeq" id="WP_014125962.1">
    <property type="nucleotide sequence ID" value="NC_016070.1"/>
</dbReference>
<sequence>MAPRELKGYLAMIGVLVAWGSSYSISKIALAFMSPLVLSLFRFLTGAVFFSAAGKGLLWSRDAVINALLNGALFVVLINIAIELSKNPAFVSILVYTQPIFVILLSAVVYREPLKPLQIVGAALAFSGLLIAVGASSFDLGDAVAILGAFIWALGTHFYRRRLLRADLLRLNATMGLVSAAVISPVVVVDLHIEPSLQALAWGIGASLISQIVGFLLWFVGVRELGPVKASSISILVPVSAFLFAFLLLGEIPTWSEMAGSAVALLGVMLAQLASMI</sequence>
<dbReference type="eggNOG" id="arCOG00271">
    <property type="taxonomic scope" value="Archaea"/>
</dbReference>
<dbReference type="SUPFAM" id="SSF103481">
    <property type="entry name" value="Multidrug resistance efflux transporter EmrE"/>
    <property type="match status" value="2"/>
</dbReference>
<name>G4RQ67_THETK</name>
<dbReference type="PaxDb" id="768679-TTX_0025a"/>
<dbReference type="InterPro" id="IPR037185">
    <property type="entry name" value="EmrE-like"/>
</dbReference>
<dbReference type="InterPro" id="IPR000620">
    <property type="entry name" value="EamA_dom"/>
</dbReference>
<reference evidence="7 8" key="1">
    <citation type="journal article" date="2011" name="PLoS ONE">
        <title>The complete genome sequence of Thermoproteus tenax: a physiologically versatile member of the Crenarchaeota.</title>
        <authorList>
            <person name="Siebers B."/>
            <person name="Zaparty M."/>
            <person name="Raddatz G."/>
            <person name="Tjaden B."/>
            <person name="Albers S.V."/>
            <person name="Bell S.D."/>
            <person name="Blombach F."/>
            <person name="Kletzin A."/>
            <person name="Kyrpides N."/>
            <person name="Lanz C."/>
            <person name="Plagens A."/>
            <person name="Rampp M."/>
            <person name="Rosinus A."/>
            <person name="von Jan M."/>
            <person name="Makarova K.S."/>
            <person name="Klenk H.P."/>
            <person name="Schuster S.C."/>
            <person name="Hensel R."/>
        </authorList>
    </citation>
    <scope>NUCLEOTIDE SEQUENCE [LARGE SCALE GENOMIC DNA]</scope>
    <source>
        <strain evidence="8">ATCC 35583 / DSM 2078 / JCM 9277 / NBRC 100435 / Kra 1</strain>
    </source>
</reference>
<dbReference type="PATRIC" id="fig|768679.9.peg.28"/>
<evidence type="ECO:0000256" key="3">
    <source>
        <dbReference type="ARBA" id="ARBA00022989"/>
    </source>
</evidence>
<keyword evidence="4 5" id="KW-0472">Membrane</keyword>
<dbReference type="Pfam" id="PF00892">
    <property type="entry name" value="EamA"/>
    <property type="match status" value="2"/>
</dbReference>
<evidence type="ECO:0000259" key="6">
    <source>
        <dbReference type="Pfam" id="PF00892"/>
    </source>
</evidence>
<gene>
    <name evidence="7" type="ORF">TTX_0025a</name>
</gene>
<feature type="transmembrane region" description="Helical" evidence="5">
    <location>
        <begin position="199"/>
        <end position="221"/>
    </location>
</feature>
<feature type="domain" description="EamA" evidence="6">
    <location>
        <begin position="140"/>
        <end position="270"/>
    </location>
</feature>
<dbReference type="EMBL" id="FN869859">
    <property type="protein sequence ID" value="CCC80704.1"/>
    <property type="molecule type" value="Genomic_DNA"/>
</dbReference>
<evidence type="ECO:0000256" key="1">
    <source>
        <dbReference type="ARBA" id="ARBA00004141"/>
    </source>
</evidence>
<feature type="domain" description="EamA" evidence="6">
    <location>
        <begin position="7"/>
        <end position="132"/>
    </location>
</feature>
<dbReference type="STRING" id="768679.TTX_0025a"/>
<proteinExistence type="predicted"/>
<dbReference type="InterPro" id="IPR050638">
    <property type="entry name" value="AA-Vitamin_Transporters"/>
</dbReference>
<evidence type="ECO:0000256" key="2">
    <source>
        <dbReference type="ARBA" id="ARBA00022692"/>
    </source>
</evidence>
<dbReference type="GO" id="GO:0016020">
    <property type="term" value="C:membrane"/>
    <property type="evidence" value="ECO:0007669"/>
    <property type="project" value="UniProtKB-SubCell"/>
</dbReference>
<evidence type="ECO:0000256" key="4">
    <source>
        <dbReference type="ARBA" id="ARBA00023136"/>
    </source>
</evidence>
<feature type="transmembrane region" description="Helical" evidence="5">
    <location>
        <begin position="88"/>
        <end position="110"/>
    </location>
</feature>